<evidence type="ECO:0000256" key="1">
    <source>
        <dbReference type="SAM" id="Coils"/>
    </source>
</evidence>
<dbReference type="PIRSF" id="PIRSF008210">
    <property type="entry name" value="UCP008210"/>
    <property type="match status" value="1"/>
</dbReference>
<evidence type="ECO:0008006" key="5">
    <source>
        <dbReference type="Google" id="ProtNLM"/>
    </source>
</evidence>
<protein>
    <recommendedName>
        <fullName evidence="5">DUF2153 domain-containing protein</fullName>
    </recommendedName>
</protein>
<dbReference type="KEGG" id="sacd:HS1genome_0890"/>
<reference evidence="3" key="4">
    <citation type="submission" date="2020-09" db="EMBL/GenBank/DDBJ databases">
        <authorList>
            <person name="Sun Q."/>
            <person name="Ohkuma M."/>
        </authorList>
    </citation>
    <scope>NUCLEOTIDE SEQUENCE</scope>
    <source>
        <strain evidence="3">JCM 31740</strain>
    </source>
</reference>
<dbReference type="AlphaFoldDB" id="A0A348B2U9"/>
<keyword evidence="4" id="KW-1185">Reference proteome</keyword>
<feature type="coiled-coil region" evidence="1">
    <location>
        <begin position="9"/>
        <end position="43"/>
    </location>
</feature>
<dbReference type="GeneID" id="38666396"/>
<gene>
    <name evidence="3" type="ORF">GCM10007116_09790</name>
    <name evidence="2" type="ORF">HS1genome_0890</name>
</gene>
<name>A0A348B2U9_9CREN</name>
<reference evidence="4" key="2">
    <citation type="submission" date="2018-04" db="EMBL/GenBank/DDBJ databases">
        <title>Complete genome sequence of Sulfodiicoccus acidiphilus strain HS-1.</title>
        <authorList>
            <person name="Sakai H.D."/>
            <person name="Kurosawa N."/>
        </authorList>
    </citation>
    <scope>NUCLEOTIDE SEQUENCE [LARGE SCALE GENOMIC DNA]</scope>
    <source>
        <strain evidence="4">HS-1</strain>
    </source>
</reference>
<reference evidence="3" key="1">
    <citation type="journal article" date="2014" name="Int. J. Syst. Evol. Microbiol.">
        <title>Complete genome sequence of Corynebacterium casei LMG S-19264T (=DSM 44701T), isolated from a smear-ripened cheese.</title>
        <authorList>
            <consortium name="US DOE Joint Genome Institute (JGI-PGF)"/>
            <person name="Walter F."/>
            <person name="Albersmeier A."/>
            <person name="Kalinowski J."/>
            <person name="Ruckert C."/>
        </authorList>
    </citation>
    <scope>NUCLEOTIDE SEQUENCE</scope>
    <source>
        <strain evidence="3">JCM 31740</strain>
    </source>
</reference>
<dbReference type="EMBL" id="AP018553">
    <property type="protein sequence ID" value="BBD72501.1"/>
    <property type="molecule type" value="Genomic_DNA"/>
</dbReference>
<keyword evidence="1" id="KW-0175">Coiled coil</keyword>
<dbReference type="OrthoDB" id="26708at2157"/>
<dbReference type="Proteomes" id="UP000616143">
    <property type="component" value="Unassembled WGS sequence"/>
</dbReference>
<accession>A0A348B2U9</accession>
<sequence length="137" mass="16409">MEGSFVNNLDEWIKMQKNLLSTLRELEKKSESEEDRLNLILEARTAFQHMMRTLKAFDQWLQDPMVIRHMPKEMLEDVKRTSWQLLEQLVELDIRHTSEFRDVILKLGKEGKLDPLIWVRPPQEEQQQGGRRSFTTM</sequence>
<dbReference type="Proteomes" id="UP000276741">
    <property type="component" value="Chromosome"/>
</dbReference>
<dbReference type="Pfam" id="PF09921">
    <property type="entry name" value="DUF2153"/>
    <property type="match status" value="1"/>
</dbReference>
<evidence type="ECO:0000313" key="3">
    <source>
        <dbReference type="EMBL" id="GGT94087.1"/>
    </source>
</evidence>
<proteinExistence type="predicted"/>
<dbReference type="RefSeq" id="WP_126449797.1">
    <property type="nucleotide sequence ID" value="NZ_AP018553.1"/>
</dbReference>
<evidence type="ECO:0000313" key="2">
    <source>
        <dbReference type="EMBL" id="BBD72501.1"/>
    </source>
</evidence>
<evidence type="ECO:0000313" key="4">
    <source>
        <dbReference type="Proteomes" id="UP000276741"/>
    </source>
</evidence>
<dbReference type="EMBL" id="BMQS01000007">
    <property type="protein sequence ID" value="GGT94087.1"/>
    <property type="molecule type" value="Genomic_DNA"/>
</dbReference>
<organism evidence="2 4">
    <name type="scientific">Sulfodiicoccus acidiphilus</name>
    <dbReference type="NCBI Taxonomy" id="1670455"/>
    <lineage>
        <taxon>Archaea</taxon>
        <taxon>Thermoproteota</taxon>
        <taxon>Thermoprotei</taxon>
        <taxon>Sulfolobales</taxon>
        <taxon>Sulfolobaceae</taxon>
        <taxon>Sulfodiicoccus</taxon>
    </lineage>
</organism>
<reference evidence="2" key="3">
    <citation type="journal article" date="2019" name="BMC Res. Notes">
        <title>Complete genome sequence of the Sulfodiicoccus acidiphilus strain HS-1T, the first crenarchaeon that lacks polB3, isolated from an acidic hot spring in Ohwaku-dani, Hakone, Japan.</title>
        <authorList>
            <person name="Sakai H.D."/>
            <person name="Kurosawa N."/>
        </authorList>
    </citation>
    <scope>NUCLEOTIDE SEQUENCE</scope>
    <source>
        <strain evidence="2">HS-1</strain>
    </source>
</reference>
<dbReference type="InterPro" id="IPR014450">
    <property type="entry name" value="UCP008210"/>
</dbReference>